<comment type="similarity">
    <text evidence="1">Belongs to the FAH family.</text>
</comment>
<dbReference type="Gene3D" id="3.90.850.10">
    <property type="entry name" value="Fumarylacetoacetase-like, C-terminal domain"/>
    <property type="match status" value="1"/>
</dbReference>
<dbReference type="GO" id="GO:0046872">
    <property type="term" value="F:metal ion binding"/>
    <property type="evidence" value="ECO:0007669"/>
    <property type="project" value="UniProtKB-KW"/>
</dbReference>
<sequence>MLRLLSMVYGNKAQLGIEREDGQQILVLEEAFRQLQPGTECPTDMLAAIHGGESFLKNAEDVLEQAIAVPDRDFWVQPSEIKRNAPIAKTPKNIMCVGKNYAAHAIELGSDADIPEHPLIFTKPHTSIGGHGQPVHLQQDVSEQVDYEGEVAVIIGREGAKIKREEAWDHVFGVTLLNDLTARDLQSRHKQFFLGKGLDGFSPIGPVIVTDVHEAALAEQRITTKVNEEVRQSAPLTDMIFDIPDLIHIISRGMTLEPGDVIATGTPAGVGKGMTPPQYLQPGDDVSIHLPLIGTLENKMID</sequence>
<dbReference type="InterPro" id="IPR036663">
    <property type="entry name" value="Fumarylacetoacetase_C_sf"/>
</dbReference>
<dbReference type="PANTHER" id="PTHR11820:SF7">
    <property type="entry name" value="ACYLPYRUVASE FAHD1, MITOCHONDRIAL"/>
    <property type="match status" value="1"/>
</dbReference>
<dbReference type="GO" id="GO:0018773">
    <property type="term" value="F:acetylpyruvate hydrolase activity"/>
    <property type="evidence" value="ECO:0007669"/>
    <property type="project" value="TreeGrafter"/>
</dbReference>
<dbReference type="FunFam" id="3.90.850.10:FF:000002">
    <property type="entry name" value="2-hydroxyhepta-2,4-diene-1,7-dioate isomerase"/>
    <property type="match status" value="1"/>
</dbReference>
<feature type="domain" description="Fumarylacetoacetase-like C-terminal" evidence="3">
    <location>
        <begin position="94"/>
        <end position="299"/>
    </location>
</feature>
<protein>
    <submittedName>
        <fullName evidence="4">FAA hydrolase family protein</fullName>
    </submittedName>
</protein>
<dbReference type="InterPro" id="IPR011234">
    <property type="entry name" value="Fumarylacetoacetase-like_C"/>
</dbReference>
<organism evidence="4 5">
    <name type="scientific">Salicibibacter halophilus</name>
    <dbReference type="NCBI Taxonomy" id="2502791"/>
    <lineage>
        <taxon>Bacteria</taxon>
        <taxon>Bacillati</taxon>
        <taxon>Bacillota</taxon>
        <taxon>Bacilli</taxon>
        <taxon>Bacillales</taxon>
        <taxon>Bacillaceae</taxon>
        <taxon>Salicibibacter</taxon>
    </lineage>
</organism>
<dbReference type="GO" id="GO:0016853">
    <property type="term" value="F:isomerase activity"/>
    <property type="evidence" value="ECO:0007669"/>
    <property type="project" value="UniProtKB-ARBA"/>
</dbReference>
<proteinExistence type="inferred from homology"/>
<dbReference type="SUPFAM" id="SSF56529">
    <property type="entry name" value="FAH"/>
    <property type="match status" value="1"/>
</dbReference>
<reference evidence="5" key="1">
    <citation type="submission" date="2019-01" db="EMBL/GenBank/DDBJ databases">
        <title>Genomic analysis of Salicibibacter sp. NKC3-5.</title>
        <authorList>
            <person name="Oh Y.J."/>
        </authorList>
    </citation>
    <scope>NUCLEOTIDE SEQUENCE [LARGE SCALE GENOMIC DNA]</scope>
    <source>
        <strain evidence="5">NKC3-5</strain>
    </source>
</reference>
<evidence type="ECO:0000256" key="1">
    <source>
        <dbReference type="ARBA" id="ARBA00010211"/>
    </source>
</evidence>
<dbReference type="EMBL" id="CP035485">
    <property type="protein sequence ID" value="QDI90964.1"/>
    <property type="molecule type" value="Genomic_DNA"/>
</dbReference>
<evidence type="ECO:0000259" key="3">
    <source>
        <dbReference type="Pfam" id="PF01557"/>
    </source>
</evidence>
<keyword evidence="2" id="KW-0479">Metal-binding</keyword>
<evidence type="ECO:0000313" key="4">
    <source>
        <dbReference type="EMBL" id="QDI90964.1"/>
    </source>
</evidence>
<dbReference type="PANTHER" id="PTHR11820">
    <property type="entry name" value="ACYLPYRUVASE"/>
    <property type="match status" value="1"/>
</dbReference>
<dbReference type="Proteomes" id="UP000319756">
    <property type="component" value="Chromosome"/>
</dbReference>
<name>A0A514LGI4_9BACI</name>
<accession>A0A514LGI4</accession>
<dbReference type="GO" id="GO:0019752">
    <property type="term" value="P:carboxylic acid metabolic process"/>
    <property type="evidence" value="ECO:0007669"/>
    <property type="project" value="UniProtKB-ARBA"/>
</dbReference>
<dbReference type="AlphaFoldDB" id="A0A514LGI4"/>
<evidence type="ECO:0000313" key="5">
    <source>
        <dbReference type="Proteomes" id="UP000319756"/>
    </source>
</evidence>
<gene>
    <name evidence="4" type="ORF">EPH95_07050</name>
</gene>
<dbReference type="KEGG" id="sale:EPH95_07050"/>
<dbReference type="OrthoDB" id="9805307at2"/>
<dbReference type="RefSeq" id="WP_142088576.1">
    <property type="nucleotide sequence ID" value="NZ_CP035485.1"/>
</dbReference>
<keyword evidence="5" id="KW-1185">Reference proteome</keyword>
<dbReference type="Pfam" id="PF01557">
    <property type="entry name" value="FAA_hydrolase"/>
    <property type="match status" value="1"/>
</dbReference>
<evidence type="ECO:0000256" key="2">
    <source>
        <dbReference type="ARBA" id="ARBA00022723"/>
    </source>
</evidence>
<keyword evidence="4" id="KW-0378">Hydrolase</keyword>